<accession>A0A4P9XSF3</accession>
<evidence type="ECO:0000256" key="1">
    <source>
        <dbReference type="ARBA" id="ARBA00004370"/>
    </source>
</evidence>
<dbReference type="InterPro" id="IPR018253">
    <property type="entry name" value="DnaJ_domain_CS"/>
</dbReference>
<dbReference type="Pfam" id="PF00226">
    <property type="entry name" value="DnaJ"/>
    <property type="match status" value="1"/>
</dbReference>
<dbReference type="SMART" id="SM00271">
    <property type="entry name" value="DnaJ"/>
    <property type="match status" value="1"/>
</dbReference>
<keyword evidence="7" id="KW-1185">Reference proteome</keyword>
<dbReference type="InterPro" id="IPR001623">
    <property type="entry name" value="DnaJ_domain"/>
</dbReference>
<keyword evidence="3" id="KW-0143">Chaperone</keyword>
<feature type="region of interest" description="Disordered" evidence="4">
    <location>
        <begin position="1"/>
        <end position="24"/>
    </location>
</feature>
<protein>
    <recommendedName>
        <fullName evidence="5">J domain-containing protein</fullName>
    </recommendedName>
</protein>
<organism evidence="6 7">
    <name type="scientific">Thamnocephalis sphaerospora</name>
    <dbReference type="NCBI Taxonomy" id="78915"/>
    <lineage>
        <taxon>Eukaryota</taxon>
        <taxon>Fungi</taxon>
        <taxon>Fungi incertae sedis</taxon>
        <taxon>Zoopagomycota</taxon>
        <taxon>Zoopagomycotina</taxon>
        <taxon>Zoopagomycetes</taxon>
        <taxon>Zoopagales</taxon>
        <taxon>Sigmoideomycetaceae</taxon>
        <taxon>Thamnocephalis</taxon>
    </lineage>
</organism>
<keyword evidence="2" id="KW-0472">Membrane</keyword>
<dbReference type="EMBL" id="KZ992618">
    <property type="protein sequence ID" value="RKP08280.1"/>
    <property type="molecule type" value="Genomic_DNA"/>
</dbReference>
<dbReference type="InterPro" id="IPR036869">
    <property type="entry name" value="J_dom_sf"/>
</dbReference>
<gene>
    <name evidence="6" type="ORF">THASP1DRAFT_29913</name>
</gene>
<dbReference type="InterPro" id="IPR052243">
    <property type="entry name" value="Mito_inner_membrane_organizer"/>
</dbReference>
<dbReference type="PRINTS" id="PR00625">
    <property type="entry name" value="JDOMAIN"/>
</dbReference>
<evidence type="ECO:0000259" key="5">
    <source>
        <dbReference type="PROSITE" id="PS50076"/>
    </source>
</evidence>
<feature type="domain" description="J" evidence="5">
    <location>
        <begin position="41"/>
        <end position="110"/>
    </location>
</feature>
<dbReference type="InterPro" id="IPR024586">
    <property type="entry name" value="DnaJ-like_C11_C"/>
</dbReference>
<comment type="subcellular location">
    <subcellularLocation>
        <location evidence="1">Membrane</location>
    </subcellularLocation>
</comment>
<evidence type="ECO:0000313" key="6">
    <source>
        <dbReference type="EMBL" id="RKP08280.1"/>
    </source>
</evidence>
<dbReference type="GO" id="GO:0042407">
    <property type="term" value="P:cristae formation"/>
    <property type="evidence" value="ECO:0007669"/>
    <property type="project" value="TreeGrafter"/>
</dbReference>
<dbReference type="Pfam" id="PF11875">
    <property type="entry name" value="DnaJ-like_C11_C"/>
    <property type="match status" value="1"/>
</dbReference>
<dbReference type="AlphaFoldDB" id="A0A4P9XSF3"/>
<dbReference type="SUPFAM" id="SSF46565">
    <property type="entry name" value="Chaperone J-domain"/>
    <property type="match status" value="1"/>
</dbReference>
<dbReference type="OrthoDB" id="10250354at2759"/>
<evidence type="ECO:0000256" key="2">
    <source>
        <dbReference type="ARBA" id="ARBA00023136"/>
    </source>
</evidence>
<sequence length="652" mass="71906">MDPDTPLPIPGEPAGPHYGPDDDLDVDLRALEDALTPPETDYYGVLNLSKTASEEEIKDAYRRLCRLFHPDKHSGAPELKRAAEERFQIIQRAYEVLADPRRRALFDQFGEEGLTLGQEIGQRYKTPEEMREEFRKLHKKQMELEVENMVKSKGEVEVNINASPLFLPYSEPQSTYSPIGFPVMGGAGVGPPPPQLSRFEKLSRAASKVQVLQLTLKHSYELPVTPKTSLVMTGHMISRDGLGGGNLLGTVRHMYSATAWGEVGASLLQPRHINAKIVKNLSPDSFAQVHASARTLSAPPSLSITAGRRIGKQTTGYMTYRTGEWNLGPWGRDDVDIRAYQIGASSVALGLQAQNKNGGGHTVELQTGLSESHAVAEYTRKVRDGAKLRFSLTLSTNAGVSASVGGDARVTDHTKLGLSVECALAGGVTLRLRASRFGQRVTVPLLLSPYFYPRIAFFSCLIPGLSVYALDKLYLHPRRLKARSEKVAAMREEHAAYLAERKRDAENAIRLMEASVHRRADQEKACGGLVIVEAHYGAKKQLDNVWRKLKQSAIGGATAQQAAADDEQHWSILRNSEDIISVTTAIQALVYDSKLLLAGGHSKIHTPGFYDPCFGERKKLLVLYRFRDQLHVICVEDTAPLACPLRSHALHQ</sequence>
<dbReference type="Gene3D" id="1.10.287.110">
    <property type="entry name" value="DnaJ domain"/>
    <property type="match status" value="1"/>
</dbReference>
<evidence type="ECO:0000256" key="3">
    <source>
        <dbReference type="ARBA" id="ARBA00023186"/>
    </source>
</evidence>
<feature type="compositionally biased region" description="Pro residues" evidence="4">
    <location>
        <begin position="1"/>
        <end position="13"/>
    </location>
</feature>
<dbReference type="Pfam" id="PF22774">
    <property type="entry name" value="DNAJC11_beta-barrel"/>
    <property type="match status" value="1"/>
</dbReference>
<dbReference type="CDD" id="cd06257">
    <property type="entry name" value="DnaJ"/>
    <property type="match status" value="1"/>
</dbReference>
<dbReference type="GO" id="GO:0016020">
    <property type="term" value="C:membrane"/>
    <property type="evidence" value="ECO:0007669"/>
    <property type="project" value="UniProtKB-SubCell"/>
</dbReference>
<dbReference type="PANTHER" id="PTHR44157">
    <property type="entry name" value="DNAJ HOMOLOG SUBFAMILY C MEMBER 11"/>
    <property type="match status" value="1"/>
</dbReference>
<dbReference type="GO" id="GO:0005739">
    <property type="term" value="C:mitochondrion"/>
    <property type="evidence" value="ECO:0007669"/>
    <property type="project" value="GOC"/>
</dbReference>
<dbReference type="Proteomes" id="UP000271241">
    <property type="component" value="Unassembled WGS sequence"/>
</dbReference>
<name>A0A4P9XSF3_9FUNG</name>
<evidence type="ECO:0000313" key="7">
    <source>
        <dbReference type="Proteomes" id="UP000271241"/>
    </source>
</evidence>
<dbReference type="STRING" id="78915.A0A4P9XSF3"/>
<dbReference type="InterPro" id="IPR055225">
    <property type="entry name" value="DNAJC11-like_beta-barrel"/>
</dbReference>
<evidence type="ECO:0000256" key="4">
    <source>
        <dbReference type="SAM" id="MobiDB-lite"/>
    </source>
</evidence>
<dbReference type="PANTHER" id="PTHR44157:SF1">
    <property type="entry name" value="DNAJ HOMOLOG SUBFAMILY C MEMBER 11"/>
    <property type="match status" value="1"/>
</dbReference>
<dbReference type="PROSITE" id="PS50076">
    <property type="entry name" value="DNAJ_2"/>
    <property type="match status" value="1"/>
</dbReference>
<proteinExistence type="predicted"/>
<dbReference type="PROSITE" id="PS00636">
    <property type="entry name" value="DNAJ_1"/>
    <property type="match status" value="1"/>
</dbReference>
<reference evidence="7" key="1">
    <citation type="journal article" date="2018" name="Nat. Microbiol.">
        <title>Leveraging single-cell genomics to expand the fungal tree of life.</title>
        <authorList>
            <person name="Ahrendt S.R."/>
            <person name="Quandt C.A."/>
            <person name="Ciobanu D."/>
            <person name="Clum A."/>
            <person name="Salamov A."/>
            <person name="Andreopoulos B."/>
            <person name="Cheng J.F."/>
            <person name="Woyke T."/>
            <person name="Pelin A."/>
            <person name="Henrissat B."/>
            <person name="Reynolds N.K."/>
            <person name="Benny G.L."/>
            <person name="Smith M.E."/>
            <person name="James T.Y."/>
            <person name="Grigoriev I.V."/>
        </authorList>
    </citation>
    <scope>NUCLEOTIDE SEQUENCE [LARGE SCALE GENOMIC DNA]</scope>
    <source>
        <strain evidence="7">RSA 1356</strain>
    </source>
</reference>